<organism evidence="1 2">
    <name type="scientific">Solidesulfovibrio aerotolerans</name>
    <dbReference type="NCBI Taxonomy" id="295255"/>
    <lineage>
        <taxon>Bacteria</taxon>
        <taxon>Pseudomonadati</taxon>
        <taxon>Thermodesulfobacteriota</taxon>
        <taxon>Desulfovibrionia</taxon>
        <taxon>Desulfovibrionales</taxon>
        <taxon>Desulfovibrionaceae</taxon>
        <taxon>Solidesulfovibrio</taxon>
    </lineage>
</organism>
<dbReference type="OrthoDB" id="932750at2"/>
<gene>
    <name evidence="1" type="ORF">GTA51_19170</name>
</gene>
<dbReference type="EMBL" id="WVUD01000066">
    <property type="protein sequence ID" value="MYL85222.1"/>
    <property type="molecule type" value="Genomic_DNA"/>
</dbReference>
<dbReference type="InterPro" id="IPR006881">
    <property type="entry name" value="RepA_C"/>
</dbReference>
<evidence type="ECO:0000313" key="1">
    <source>
        <dbReference type="EMBL" id="MYL85222.1"/>
    </source>
</evidence>
<name>A0A7C9IYT5_9BACT</name>
<dbReference type="AlphaFoldDB" id="A0A7C9IYT5"/>
<keyword evidence="2" id="KW-1185">Reference proteome</keyword>
<evidence type="ECO:0000313" key="2">
    <source>
        <dbReference type="Proteomes" id="UP000482487"/>
    </source>
</evidence>
<dbReference type="Pfam" id="PF04796">
    <property type="entry name" value="RepA_C"/>
    <property type="match status" value="1"/>
</dbReference>
<sequence>MDRKDLTTIIAETLAIEAEEAKKAGKLGYMARALIQATLPHKAAPSNEFVRDNGLFSLTIIAPSKVGLPYGSIPRLLLSWMTTEAVYTRCPVLELGPTLSAFMAELGLSRQGGKRGDITRFKKQAESLFCSTIHCHYANDDRTDLKNLMIADEARLWWNPKSPDQLPLWKSTVTLTEKFFKEIIERPVPVDMEALKALKRSPMALDIYFWLTYRMSYLGKDTVIPWPLLQGQFGADYAQDPQGQRDFKKFFIKRLAAVKGIYEQAKVAPMDKGLLLKPSAPHVAKRSVPILAGVRRAIDAPSIVEDPIHMLARAEIFLQTETFMKAKRAAPGLDVYALEQDWREWIAKTGKRPDNPDAAFIGFCKRKAKQHGGN</sequence>
<reference evidence="1 2" key="1">
    <citation type="submission" date="2020-01" db="EMBL/GenBank/DDBJ databases">
        <title>Genome sequence of Desulfovibrio aerotolerans DSM 16695(T).</title>
        <authorList>
            <person name="Karnachuk O."/>
            <person name="Avakyan M."/>
            <person name="Mardanov A."/>
            <person name="Kadnikov V."/>
            <person name="Ravin N."/>
        </authorList>
    </citation>
    <scope>NUCLEOTIDE SEQUENCE [LARGE SCALE GENOMIC DNA]</scope>
    <source>
        <strain evidence="1 2">DSM 16695</strain>
    </source>
</reference>
<proteinExistence type="predicted"/>
<protein>
    <submittedName>
        <fullName evidence="1">Pirin</fullName>
    </submittedName>
</protein>
<comment type="caution">
    <text evidence="1">The sequence shown here is derived from an EMBL/GenBank/DDBJ whole genome shotgun (WGS) entry which is preliminary data.</text>
</comment>
<dbReference type="Proteomes" id="UP000482487">
    <property type="component" value="Unassembled WGS sequence"/>
</dbReference>
<dbReference type="RefSeq" id="WP_160963991.1">
    <property type="nucleotide sequence ID" value="NZ_WVUD01000066.1"/>
</dbReference>
<accession>A0A7C9IYT5</accession>